<comment type="subunit">
    <text evidence="7">Homotrimer.</text>
</comment>
<keyword evidence="3 7" id="KW-0808">Transferase</keyword>
<dbReference type="HAMAP" id="MF_00523">
    <property type="entry name" value="LpxD"/>
    <property type="match status" value="1"/>
</dbReference>
<evidence type="ECO:0000313" key="9">
    <source>
        <dbReference type="Proteomes" id="UP001560685"/>
    </source>
</evidence>
<reference evidence="8 9" key="1">
    <citation type="submission" date="2024-05" db="EMBL/GenBank/DDBJ databases">
        <title>Three bacterial strains, DH-69, EH-24, and ECK-19 isolated from coastal sediments.</title>
        <authorList>
            <person name="Ye Y.-Q."/>
            <person name="Du Z.-J."/>
        </authorList>
    </citation>
    <scope>NUCLEOTIDE SEQUENCE [LARGE SCALE GENOMIC DNA]</scope>
    <source>
        <strain evidence="8 9">ECK-19</strain>
    </source>
</reference>
<evidence type="ECO:0000256" key="5">
    <source>
        <dbReference type="ARBA" id="ARBA00023098"/>
    </source>
</evidence>
<organism evidence="8 9">
    <name type="scientific">Hyphococcus lacteus</name>
    <dbReference type="NCBI Taxonomy" id="3143536"/>
    <lineage>
        <taxon>Bacteria</taxon>
        <taxon>Pseudomonadati</taxon>
        <taxon>Pseudomonadota</taxon>
        <taxon>Alphaproteobacteria</taxon>
        <taxon>Parvularculales</taxon>
        <taxon>Parvularculaceae</taxon>
        <taxon>Hyphococcus</taxon>
    </lineage>
</organism>
<sequence length="329" mass="34804">MLDQRFFETLSPISIKDAVTLIRATRVFGDQSNECSRAERLNGPEDQDTLLFCEKPAAQNFPRKFGLLILPDAYDGEIPTGGAVALAQSPKLAFAILASKLHRSKTFTERRTQFDKAISIDETTYVSADTVIGNDVTLGPNVTIGPGVEIGSGSIIEAGVVITHTIIGENVHILPGASIGQPGFGFVPGDEGLVKVPQLGRVLIEDDVEIGANVTIDRGALEDTHIGRGSKIDNLVQIGHNVQIGQHSIIAGQSGISGSCIIGNGVLIGGQVGMTNHLRIGDGAQIAAGSGLMHDVPSGEKWGGRPAKPVKEWLREVAALTRLTKRRNG</sequence>
<gene>
    <name evidence="7 8" type="primary">lpxD</name>
    <name evidence="8" type="ORF">ABFZ84_11435</name>
</gene>
<dbReference type="InterPro" id="IPR018357">
    <property type="entry name" value="Hexapep_transf_CS"/>
</dbReference>
<dbReference type="Gene3D" id="2.160.10.10">
    <property type="entry name" value="Hexapeptide repeat proteins"/>
    <property type="match status" value="1"/>
</dbReference>
<keyword evidence="9" id="KW-1185">Reference proteome</keyword>
<dbReference type="GO" id="GO:0103118">
    <property type="term" value="F:UDP-3-O-[(3R)-3-hydroxyacyl]-glucosamine N-acyltransferase activity"/>
    <property type="evidence" value="ECO:0007669"/>
    <property type="project" value="UniProtKB-EC"/>
</dbReference>
<dbReference type="PANTHER" id="PTHR43378:SF2">
    <property type="entry name" value="UDP-3-O-ACYLGLUCOSAMINE N-ACYLTRANSFERASE 1, MITOCHONDRIAL-RELATED"/>
    <property type="match status" value="1"/>
</dbReference>
<comment type="catalytic activity">
    <reaction evidence="7">
        <text>a UDP-3-O-[(3R)-3-hydroxyacyl]-alpha-D-glucosamine + a (3R)-hydroxyacyl-[ACP] = a UDP-2-N,3-O-bis[(3R)-3-hydroxyacyl]-alpha-D-glucosamine + holo-[ACP] + H(+)</text>
        <dbReference type="Rhea" id="RHEA:53836"/>
        <dbReference type="Rhea" id="RHEA-COMP:9685"/>
        <dbReference type="Rhea" id="RHEA-COMP:9945"/>
        <dbReference type="ChEBI" id="CHEBI:15378"/>
        <dbReference type="ChEBI" id="CHEBI:64479"/>
        <dbReference type="ChEBI" id="CHEBI:78827"/>
        <dbReference type="ChEBI" id="CHEBI:137740"/>
        <dbReference type="ChEBI" id="CHEBI:137748"/>
        <dbReference type="EC" id="2.3.1.191"/>
    </reaction>
</comment>
<comment type="caution">
    <text evidence="8">The sequence shown here is derived from an EMBL/GenBank/DDBJ whole genome shotgun (WGS) entry which is preliminary data.</text>
</comment>
<evidence type="ECO:0000256" key="6">
    <source>
        <dbReference type="ARBA" id="ARBA00023315"/>
    </source>
</evidence>
<dbReference type="SUPFAM" id="SSF51161">
    <property type="entry name" value="Trimeric LpxA-like enzymes"/>
    <property type="match status" value="1"/>
</dbReference>
<dbReference type="CDD" id="cd03352">
    <property type="entry name" value="LbH_LpxD"/>
    <property type="match status" value="1"/>
</dbReference>
<dbReference type="Pfam" id="PF00132">
    <property type="entry name" value="Hexapep"/>
    <property type="match status" value="2"/>
</dbReference>
<evidence type="ECO:0000256" key="4">
    <source>
        <dbReference type="ARBA" id="ARBA00022737"/>
    </source>
</evidence>
<keyword evidence="1 7" id="KW-0444">Lipid biosynthesis</keyword>
<evidence type="ECO:0000256" key="1">
    <source>
        <dbReference type="ARBA" id="ARBA00022516"/>
    </source>
</evidence>
<dbReference type="InterPro" id="IPR011004">
    <property type="entry name" value="Trimer_LpxA-like_sf"/>
</dbReference>
<dbReference type="NCBIfam" id="TIGR01853">
    <property type="entry name" value="lipid_A_lpxD"/>
    <property type="match status" value="1"/>
</dbReference>
<name>A0ABV3Z9S1_9PROT</name>
<dbReference type="EMBL" id="JBEHZE010000001">
    <property type="protein sequence ID" value="MEX6634156.1"/>
    <property type="molecule type" value="Genomic_DNA"/>
</dbReference>
<evidence type="ECO:0000256" key="2">
    <source>
        <dbReference type="ARBA" id="ARBA00022556"/>
    </source>
</evidence>
<comment type="function">
    <text evidence="7">Catalyzes the N-acylation of UDP-3-O-acylglucosamine using 3-hydroxyacyl-ACP as the acyl donor. Is involved in the biosynthesis of lipid A, a phosphorylated glycolipid that anchors the lipopolysaccharide to the outer membrane of the cell.</text>
</comment>
<dbReference type="InterPro" id="IPR001451">
    <property type="entry name" value="Hexapep"/>
</dbReference>
<dbReference type="PANTHER" id="PTHR43378">
    <property type="entry name" value="UDP-3-O-ACYLGLUCOSAMINE N-ACYLTRANSFERASE"/>
    <property type="match status" value="1"/>
</dbReference>
<protein>
    <recommendedName>
        <fullName evidence="7">UDP-3-O-acylglucosamine N-acyltransferase</fullName>
        <ecNumber evidence="7">2.3.1.191</ecNumber>
    </recommendedName>
</protein>
<proteinExistence type="inferred from homology"/>
<feature type="active site" description="Proton acceptor" evidence="7">
    <location>
        <position position="240"/>
    </location>
</feature>
<dbReference type="NCBIfam" id="NF002060">
    <property type="entry name" value="PRK00892.1"/>
    <property type="match status" value="1"/>
</dbReference>
<dbReference type="InterPro" id="IPR007691">
    <property type="entry name" value="LpxD"/>
</dbReference>
<evidence type="ECO:0000256" key="7">
    <source>
        <dbReference type="HAMAP-Rule" id="MF_00523"/>
    </source>
</evidence>
<keyword evidence="2 7" id="KW-0441">Lipid A biosynthesis</keyword>
<dbReference type="EC" id="2.3.1.191" evidence="7"/>
<comment type="pathway">
    <text evidence="7">Bacterial outer membrane biogenesis; LPS lipid A biosynthesis.</text>
</comment>
<keyword evidence="5 7" id="KW-0443">Lipid metabolism</keyword>
<dbReference type="PROSITE" id="PS00101">
    <property type="entry name" value="HEXAPEP_TRANSFERASES"/>
    <property type="match status" value="1"/>
</dbReference>
<evidence type="ECO:0000256" key="3">
    <source>
        <dbReference type="ARBA" id="ARBA00022679"/>
    </source>
</evidence>
<accession>A0ABV3Z9S1</accession>
<keyword evidence="6 7" id="KW-0012">Acyltransferase</keyword>
<dbReference type="Proteomes" id="UP001560685">
    <property type="component" value="Unassembled WGS sequence"/>
</dbReference>
<evidence type="ECO:0000313" key="8">
    <source>
        <dbReference type="EMBL" id="MEX6634156.1"/>
    </source>
</evidence>
<comment type="similarity">
    <text evidence="7">Belongs to the transferase hexapeptide repeat family. LpxD subfamily.</text>
</comment>
<keyword evidence="4 7" id="KW-0677">Repeat</keyword>
<dbReference type="RefSeq" id="WP_369314146.1">
    <property type="nucleotide sequence ID" value="NZ_JBEHZE010000001.1"/>
</dbReference>